<name>A0A173ZIV6_9CLOT</name>
<gene>
    <name evidence="2" type="ORF">ERS852471_00481</name>
</gene>
<feature type="transmembrane region" description="Helical" evidence="1">
    <location>
        <begin position="41"/>
        <end position="60"/>
    </location>
</feature>
<keyword evidence="1" id="KW-0472">Membrane</keyword>
<accession>A0A173ZIV6</accession>
<reference evidence="2 3" key="1">
    <citation type="submission" date="2015-09" db="EMBL/GenBank/DDBJ databases">
        <authorList>
            <consortium name="Pathogen Informatics"/>
        </authorList>
    </citation>
    <scope>NUCLEOTIDE SEQUENCE [LARGE SCALE GENOMIC DNA]</scope>
    <source>
        <strain evidence="2 3">2789STDY5834856</strain>
    </source>
</reference>
<evidence type="ECO:0000313" key="3">
    <source>
        <dbReference type="Proteomes" id="UP000095594"/>
    </source>
</evidence>
<dbReference type="Proteomes" id="UP000095594">
    <property type="component" value="Unassembled WGS sequence"/>
</dbReference>
<dbReference type="AlphaFoldDB" id="A0A173ZIV6"/>
<sequence length="65" mass="7842">MYTLRLKKANNYKITLRNMTYEDVVKFQEIKNKRIKDIYKLAIFVMFGLMGLVTLMIHLYNLSLH</sequence>
<keyword evidence="1" id="KW-0812">Transmembrane</keyword>
<organism evidence="2 3">
    <name type="scientific">Clostridium disporicum</name>
    <dbReference type="NCBI Taxonomy" id="84024"/>
    <lineage>
        <taxon>Bacteria</taxon>
        <taxon>Bacillati</taxon>
        <taxon>Bacillota</taxon>
        <taxon>Clostridia</taxon>
        <taxon>Eubacteriales</taxon>
        <taxon>Clostridiaceae</taxon>
        <taxon>Clostridium</taxon>
    </lineage>
</organism>
<protein>
    <submittedName>
        <fullName evidence="2">Uncharacterized protein</fullName>
    </submittedName>
</protein>
<dbReference type="EMBL" id="CYZX01000002">
    <property type="protein sequence ID" value="CUN76161.1"/>
    <property type="molecule type" value="Genomic_DNA"/>
</dbReference>
<evidence type="ECO:0000256" key="1">
    <source>
        <dbReference type="SAM" id="Phobius"/>
    </source>
</evidence>
<proteinExistence type="predicted"/>
<keyword evidence="1" id="KW-1133">Transmembrane helix</keyword>
<evidence type="ECO:0000313" key="2">
    <source>
        <dbReference type="EMBL" id="CUN76161.1"/>
    </source>
</evidence>
<dbReference type="RefSeq" id="WP_055263539.1">
    <property type="nucleotide sequence ID" value="NZ_CABIXQ010000002.1"/>
</dbReference>